<gene>
    <name evidence="1" type="ORF">O0931_02275</name>
</gene>
<dbReference type="Gene3D" id="3.90.1150.30">
    <property type="match status" value="1"/>
</dbReference>
<accession>A0ABT4KTL3</accession>
<dbReference type="SUPFAM" id="SSF142906">
    <property type="entry name" value="YjbR-like"/>
    <property type="match status" value="1"/>
</dbReference>
<dbReference type="Proteomes" id="UP001144341">
    <property type="component" value="Unassembled WGS sequence"/>
</dbReference>
<protein>
    <submittedName>
        <fullName evidence="1">MmcQ/YjbR family DNA-binding protein</fullName>
    </submittedName>
</protein>
<dbReference type="Pfam" id="PF04237">
    <property type="entry name" value="YjbR"/>
    <property type="match status" value="1"/>
</dbReference>
<keyword evidence="2" id="KW-1185">Reference proteome</keyword>
<sequence>MKFVFVYPKTINAKMDIESFRAYCLSLPGTTEGMKWDHLCFMIEEKIYVIVAIDEGSRFSIKCNPDDFDALTARDGIAQAYHLAKRQWIQVENLDVLNDKELKSRVADSRAMVLAKLPKKTQAKYAENL</sequence>
<evidence type="ECO:0000313" key="1">
    <source>
        <dbReference type="EMBL" id="MCZ4222115.1"/>
    </source>
</evidence>
<dbReference type="InterPro" id="IPR038056">
    <property type="entry name" value="YjbR-like_sf"/>
</dbReference>
<dbReference type="PANTHER" id="PTHR35145">
    <property type="entry name" value="CYTOPLASMIC PROTEIN-RELATED"/>
    <property type="match status" value="1"/>
</dbReference>
<evidence type="ECO:0000313" key="2">
    <source>
        <dbReference type="Proteomes" id="UP001144341"/>
    </source>
</evidence>
<dbReference type="EMBL" id="JAPWGL010000001">
    <property type="protein sequence ID" value="MCZ4222115.1"/>
    <property type="molecule type" value="Genomic_DNA"/>
</dbReference>
<dbReference type="RefSeq" id="WP_269413929.1">
    <property type="nucleotide sequence ID" value="NZ_JAPWGL010000001.1"/>
</dbReference>
<name>A0ABT4KTL3_9SPHI</name>
<dbReference type="InterPro" id="IPR058532">
    <property type="entry name" value="YjbR/MT2646/Rv2570-like"/>
</dbReference>
<comment type="caution">
    <text evidence="1">The sequence shown here is derived from an EMBL/GenBank/DDBJ whole genome shotgun (WGS) entry which is preliminary data.</text>
</comment>
<keyword evidence="1" id="KW-0238">DNA-binding</keyword>
<dbReference type="PANTHER" id="PTHR35145:SF1">
    <property type="entry name" value="CYTOPLASMIC PROTEIN"/>
    <property type="match status" value="1"/>
</dbReference>
<organism evidence="1 2">
    <name type="scientific">Pedobacter rhodius</name>
    <dbReference type="NCBI Taxonomy" id="3004098"/>
    <lineage>
        <taxon>Bacteria</taxon>
        <taxon>Pseudomonadati</taxon>
        <taxon>Bacteroidota</taxon>
        <taxon>Sphingobacteriia</taxon>
        <taxon>Sphingobacteriales</taxon>
        <taxon>Sphingobacteriaceae</taxon>
        <taxon>Pedobacter</taxon>
    </lineage>
</organism>
<dbReference type="InterPro" id="IPR007351">
    <property type="entry name" value="YjbR"/>
</dbReference>
<reference evidence="1" key="1">
    <citation type="submission" date="2022-12" db="EMBL/GenBank/DDBJ databases">
        <title>Genome sequence of SJ11.</title>
        <authorList>
            <person name="Woo H."/>
        </authorList>
    </citation>
    <scope>NUCLEOTIDE SEQUENCE</scope>
    <source>
        <strain evidence="1">SJ11</strain>
    </source>
</reference>
<dbReference type="GO" id="GO:0003677">
    <property type="term" value="F:DNA binding"/>
    <property type="evidence" value="ECO:0007669"/>
    <property type="project" value="UniProtKB-KW"/>
</dbReference>
<proteinExistence type="predicted"/>